<evidence type="ECO:0000313" key="3">
    <source>
        <dbReference type="WBParaSite" id="ALUE_0001160101-mRNA-1"/>
    </source>
</evidence>
<feature type="region of interest" description="Disordered" evidence="1">
    <location>
        <begin position="123"/>
        <end position="184"/>
    </location>
</feature>
<proteinExistence type="predicted"/>
<dbReference type="WBParaSite" id="ALUE_0001160101-mRNA-1">
    <property type="protein sequence ID" value="ALUE_0001160101-mRNA-1"/>
    <property type="gene ID" value="ALUE_0001160101"/>
</dbReference>
<dbReference type="AlphaFoldDB" id="A0A0M3I4B6"/>
<dbReference type="Proteomes" id="UP000036681">
    <property type="component" value="Unplaced"/>
</dbReference>
<feature type="region of interest" description="Disordered" evidence="1">
    <location>
        <begin position="43"/>
        <end position="63"/>
    </location>
</feature>
<keyword evidence="2" id="KW-1185">Reference proteome</keyword>
<organism evidence="2 3">
    <name type="scientific">Ascaris lumbricoides</name>
    <name type="common">Giant roundworm</name>
    <dbReference type="NCBI Taxonomy" id="6252"/>
    <lineage>
        <taxon>Eukaryota</taxon>
        <taxon>Metazoa</taxon>
        <taxon>Ecdysozoa</taxon>
        <taxon>Nematoda</taxon>
        <taxon>Chromadorea</taxon>
        <taxon>Rhabditida</taxon>
        <taxon>Spirurina</taxon>
        <taxon>Ascaridomorpha</taxon>
        <taxon>Ascaridoidea</taxon>
        <taxon>Ascarididae</taxon>
        <taxon>Ascaris</taxon>
    </lineage>
</organism>
<protein>
    <submittedName>
        <fullName evidence="3">Pecanex-like protein</fullName>
    </submittedName>
</protein>
<sequence>MLHPSSINQIHSLVVHNLAEPDGSFADLGSVADTAKRIELYSANRKKPSQEQSAAKNNVLERSSHSHVNVEVKQADFDKLLCFPMDREDPTLRSTDIVYEAADKKSVLLLREYVNRLQDSDDISTTPRNVYEAKETATLASEEERGRKQTLADASSETVVDQSESPIIEKESEAHSSMSPERHESTEMGHCQIPFYGQQRSYKDAIRSTRTAEQHIAPIPSTPQHIFMKGLVKPNVKVTKIWVNGKPTALQ</sequence>
<evidence type="ECO:0000313" key="2">
    <source>
        <dbReference type="Proteomes" id="UP000036681"/>
    </source>
</evidence>
<reference evidence="3" key="1">
    <citation type="submission" date="2017-02" db="UniProtKB">
        <authorList>
            <consortium name="WormBaseParasite"/>
        </authorList>
    </citation>
    <scope>IDENTIFICATION</scope>
</reference>
<accession>A0A0M3I4B6</accession>
<feature type="compositionally biased region" description="Polar residues" evidence="1">
    <location>
        <begin position="152"/>
        <end position="165"/>
    </location>
</feature>
<evidence type="ECO:0000256" key="1">
    <source>
        <dbReference type="SAM" id="MobiDB-lite"/>
    </source>
</evidence>
<feature type="compositionally biased region" description="Basic and acidic residues" evidence="1">
    <location>
        <begin position="167"/>
        <end position="184"/>
    </location>
</feature>
<name>A0A0M3I4B6_ASCLU</name>